<dbReference type="Pfam" id="PF00483">
    <property type="entry name" value="NTP_transferase"/>
    <property type="match status" value="1"/>
</dbReference>
<dbReference type="SUPFAM" id="SSF51161">
    <property type="entry name" value="Trimeric LpxA-like enzymes"/>
    <property type="match status" value="1"/>
</dbReference>
<evidence type="ECO:0000259" key="5">
    <source>
        <dbReference type="Pfam" id="PF25087"/>
    </source>
</evidence>
<dbReference type="Proteomes" id="UP000823882">
    <property type="component" value="Unassembled WGS sequence"/>
</dbReference>
<sequence length="774" mass="80887">MKAVILAGGEGLRLRPISAGLPKPMVPFLDRPVLEHVIGLLKRHGITDLALTLQAMPQTVASWLGDGAELGVKLTYFVEREPLGTAGSVKRCMSWLGEEDFLVISGDIITDIDLTEAAGFHRASRAAATLVLCRHSSPLEYGQVLTGDDGKVRSFVEKPAWSQVLTDTVNTGIYFLTAKAMEGVPEGTAYDFSRDLFPRLLEQGAPLYGHIASGSWWDIGDCGAYLDCAAQVLSGRSGIDLGLPLRAPGIWAAEEPPADVTLVPPCWIGSGVTLGAGSLLGPHAILGRGSSVGRRSLVQRSVLMEEARVGDRCTLYGAVLCRGASAGRGAVLNEGAVLGAESAAGENSILMERVKVWPGLRVRDEARLTTSLVAGGASGAVSFGDGGVIRGTLEGGISPALLLAIGGSLGAGGRVGLGASGTPCARMLARCAAGGAAAAGAEVLLHDGTCPAAGAWAAERYALPVSLFVEQEGERLFLHFFDSRGLPLSRARQRRLEGALLRGEVHRAAAERVGTWEHLSGIPAAHAADAARRARYGRGPLTPVAVSVPGTSPADRLLASTLEDLGCVVLGKRSAGVPGFAAEYGGLRLSAWDEEGRALPPEQMLALVSLIELENGGGRVALPTGSPVAIEALAGQREGAVLTLDRDGPEAEALYAGLPALRDAAFAAARVCARLGRSGERLATLAARVPRFVVLRREVPLRRGRGAVMHDLAQRLGGEAGQGVRVSGEEGVVWLSPLSRRAALRVSVEAASMEAAEELCARYAEEVRRTDQRE</sequence>
<evidence type="ECO:0000256" key="3">
    <source>
        <dbReference type="ARBA" id="ARBA00022737"/>
    </source>
</evidence>
<comment type="similarity">
    <text evidence="1">Belongs to the transferase hexapeptide repeat family.</text>
</comment>
<proteinExistence type="inferred from homology"/>
<keyword evidence="2 6" id="KW-0808">Transferase</keyword>
<dbReference type="InterPro" id="IPR018357">
    <property type="entry name" value="Hexapep_transf_CS"/>
</dbReference>
<dbReference type="InterPro" id="IPR050486">
    <property type="entry name" value="Mannose-1P_guanyltransferase"/>
</dbReference>
<reference evidence="6" key="1">
    <citation type="journal article" date="2021" name="PeerJ">
        <title>Extensive microbial diversity within the chicken gut microbiome revealed by metagenomics and culture.</title>
        <authorList>
            <person name="Gilroy R."/>
            <person name="Ravi A."/>
            <person name="Getino M."/>
            <person name="Pursley I."/>
            <person name="Horton D.L."/>
            <person name="Alikhan N.F."/>
            <person name="Baker D."/>
            <person name="Gharbi K."/>
            <person name="Hall N."/>
            <person name="Watson M."/>
            <person name="Adriaenssens E.M."/>
            <person name="Foster-Nyarko E."/>
            <person name="Jarju S."/>
            <person name="Secka A."/>
            <person name="Antonio M."/>
            <person name="Oren A."/>
            <person name="Chaudhuri R.R."/>
            <person name="La Ragione R."/>
            <person name="Hildebrand F."/>
            <person name="Pallen M.J."/>
        </authorList>
    </citation>
    <scope>NUCLEOTIDE SEQUENCE</scope>
    <source>
        <strain evidence="6">CHK186-1790</strain>
    </source>
</reference>
<gene>
    <name evidence="6" type="ORF">H9701_07975</name>
</gene>
<organism evidence="6 7">
    <name type="scientific">Candidatus Intestinimonas pullistercoris</name>
    <dbReference type="NCBI Taxonomy" id="2838623"/>
    <lineage>
        <taxon>Bacteria</taxon>
        <taxon>Bacillati</taxon>
        <taxon>Bacillota</taxon>
        <taxon>Clostridia</taxon>
        <taxon>Eubacteriales</taxon>
        <taxon>Intestinimonas</taxon>
    </lineage>
</organism>
<dbReference type="InterPro" id="IPR011004">
    <property type="entry name" value="Trimer_LpxA-like_sf"/>
</dbReference>
<dbReference type="Pfam" id="PF25087">
    <property type="entry name" value="GMPPB_C"/>
    <property type="match status" value="1"/>
</dbReference>
<dbReference type="CDD" id="cd04181">
    <property type="entry name" value="NTP_transferase"/>
    <property type="match status" value="1"/>
</dbReference>
<dbReference type="GO" id="GO:0016740">
    <property type="term" value="F:transferase activity"/>
    <property type="evidence" value="ECO:0007669"/>
    <property type="project" value="UniProtKB-KW"/>
</dbReference>
<comment type="caution">
    <text evidence="6">The sequence shown here is derived from an EMBL/GenBank/DDBJ whole genome shotgun (WGS) entry which is preliminary data.</text>
</comment>
<dbReference type="InterPro" id="IPR005835">
    <property type="entry name" value="NTP_transferase_dom"/>
</dbReference>
<reference evidence="6" key="2">
    <citation type="submission" date="2021-04" db="EMBL/GenBank/DDBJ databases">
        <authorList>
            <person name="Gilroy R."/>
        </authorList>
    </citation>
    <scope>NUCLEOTIDE SEQUENCE</scope>
    <source>
        <strain evidence="6">CHK186-1790</strain>
    </source>
</reference>
<dbReference type="Gene3D" id="3.90.550.10">
    <property type="entry name" value="Spore Coat Polysaccharide Biosynthesis Protein SpsA, Chain A"/>
    <property type="match status" value="1"/>
</dbReference>
<evidence type="ECO:0000313" key="7">
    <source>
        <dbReference type="Proteomes" id="UP000823882"/>
    </source>
</evidence>
<evidence type="ECO:0000256" key="2">
    <source>
        <dbReference type="ARBA" id="ARBA00022679"/>
    </source>
</evidence>
<feature type="domain" description="Mannose-1-phosphate guanyltransferase C-terminal" evidence="5">
    <location>
        <begin position="263"/>
        <end position="362"/>
    </location>
</feature>
<feature type="domain" description="Nucleotidyl transferase" evidence="4">
    <location>
        <begin position="2"/>
        <end position="233"/>
    </location>
</feature>
<dbReference type="EMBL" id="DWWJ01000143">
    <property type="protein sequence ID" value="HJC41475.1"/>
    <property type="molecule type" value="Genomic_DNA"/>
</dbReference>
<dbReference type="InterPro" id="IPR056729">
    <property type="entry name" value="GMPPB_C"/>
</dbReference>
<dbReference type="InterPro" id="IPR029044">
    <property type="entry name" value="Nucleotide-diphossugar_trans"/>
</dbReference>
<dbReference type="PROSITE" id="PS00101">
    <property type="entry name" value="HEXAPEP_TRANSFERASES"/>
    <property type="match status" value="1"/>
</dbReference>
<dbReference type="PANTHER" id="PTHR22572">
    <property type="entry name" value="SUGAR-1-PHOSPHATE GUANYL TRANSFERASE"/>
    <property type="match status" value="1"/>
</dbReference>
<dbReference type="AlphaFoldDB" id="A0A9D2T1B2"/>
<evidence type="ECO:0000259" key="4">
    <source>
        <dbReference type="Pfam" id="PF00483"/>
    </source>
</evidence>
<keyword evidence="3" id="KW-0677">Repeat</keyword>
<dbReference type="SUPFAM" id="SSF53448">
    <property type="entry name" value="Nucleotide-diphospho-sugar transferases"/>
    <property type="match status" value="1"/>
</dbReference>
<name>A0A9D2T1B2_9FIRM</name>
<protein>
    <submittedName>
        <fullName evidence="6">NTP transferase domain-containing protein</fullName>
    </submittedName>
</protein>
<accession>A0A9D2T1B2</accession>
<evidence type="ECO:0000313" key="6">
    <source>
        <dbReference type="EMBL" id="HJC41475.1"/>
    </source>
</evidence>
<dbReference type="Gene3D" id="2.160.10.10">
    <property type="entry name" value="Hexapeptide repeat proteins"/>
    <property type="match status" value="1"/>
</dbReference>
<evidence type="ECO:0000256" key="1">
    <source>
        <dbReference type="ARBA" id="ARBA00007274"/>
    </source>
</evidence>